<feature type="transmembrane region" description="Helical" evidence="5">
    <location>
        <begin position="227"/>
        <end position="247"/>
    </location>
</feature>
<feature type="transmembrane region" description="Helical" evidence="5">
    <location>
        <begin position="193"/>
        <end position="215"/>
    </location>
</feature>
<feature type="transmembrane region" description="Helical" evidence="5">
    <location>
        <begin position="46"/>
        <end position="69"/>
    </location>
</feature>
<keyword evidence="3 5" id="KW-1133">Transmembrane helix</keyword>
<evidence type="ECO:0008006" key="10">
    <source>
        <dbReference type="Google" id="ProtNLM"/>
    </source>
</evidence>
<feature type="transmembrane region" description="Helical" evidence="5">
    <location>
        <begin position="342"/>
        <end position="363"/>
    </location>
</feature>
<evidence type="ECO:0000259" key="6">
    <source>
        <dbReference type="Pfam" id="PF00324"/>
    </source>
</evidence>
<dbReference type="PANTHER" id="PTHR11827:SF72">
    <property type="entry name" value="GH08340P"/>
    <property type="match status" value="1"/>
</dbReference>
<feature type="domain" description="SLC12A transporter C-terminal" evidence="7">
    <location>
        <begin position="471"/>
        <end position="559"/>
    </location>
</feature>
<dbReference type="RefSeq" id="WP_311665710.1">
    <property type="nucleotide sequence ID" value="NZ_JAVRHT010000053.1"/>
</dbReference>
<comment type="caution">
    <text evidence="8">The sequence shown here is derived from an EMBL/GenBank/DDBJ whole genome shotgun (WGS) entry which is preliminary data.</text>
</comment>
<feature type="transmembrane region" description="Helical" evidence="5">
    <location>
        <begin position="267"/>
        <end position="291"/>
    </location>
</feature>
<feature type="transmembrane region" description="Helical" evidence="5">
    <location>
        <begin position="13"/>
        <end position="34"/>
    </location>
</feature>
<evidence type="ECO:0000256" key="4">
    <source>
        <dbReference type="ARBA" id="ARBA00023136"/>
    </source>
</evidence>
<dbReference type="EMBL" id="JAVRHT010000053">
    <property type="protein sequence ID" value="MDT0633123.1"/>
    <property type="molecule type" value="Genomic_DNA"/>
</dbReference>
<feature type="transmembrane region" description="Helical" evidence="5">
    <location>
        <begin position="108"/>
        <end position="126"/>
    </location>
</feature>
<protein>
    <recommendedName>
        <fullName evidence="10">Amino acid permease</fullName>
    </recommendedName>
</protein>
<dbReference type="InterPro" id="IPR018491">
    <property type="entry name" value="SLC12_C"/>
</dbReference>
<feature type="transmembrane region" description="Helical" evidence="5">
    <location>
        <begin position="320"/>
        <end position="336"/>
    </location>
</feature>
<dbReference type="Pfam" id="PF00324">
    <property type="entry name" value="AA_permease"/>
    <property type="match status" value="1"/>
</dbReference>
<evidence type="ECO:0000313" key="9">
    <source>
        <dbReference type="Proteomes" id="UP001267426"/>
    </source>
</evidence>
<evidence type="ECO:0000256" key="5">
    <source>
        <dbReference type="SAM" id="Phobius"/>
    </source>
</evidence>
<accession>A0ABU3BUZ9</accession>
<keyword evidence="9" id="KW-1185">Reference proteome</keyword>
<dbReference type="Proteomes" id="UP001267426">
    <property type="component" value="Unassembled WGS sequence"/>
</dbReference>
<evidence type="ECO:0000313" key="8">
    <source>
        <dbReference type="EMBL" id="MDT0633123.1"/>
    </source>
</evidence>
<keyword evidence="2 5" id="KW-0812">Transmembrane</keyword>
<evidence type="ECO:0000256" key="2">
    <source>
        <dbReference type="ARBA" id="ARBA00022692"/>
    </source>
</evidence>
<dbReference type="InterPro" id="IPR004841">
    <property type="entry name" value="AA-permease/SLC12A_dom"/>
</dbReference>
<dbReference type="PANTHER" id="PTHR11827">
    <property type="entry name" value="SOLUTE CARRIER FAMILY 12, CATION COTRANSPORTERS"/>
    <property type="match status" value="1"/>
</dbReference>
<dbReference type="InterPro" id="IPR004842">
    <property type="entry name" value="SLC12A_fam"/>
</dbReference>
<feature type="transmembrane region" description="Helical" evidence="5">
    <location>
        <begin position="155"/>
        <end position="173"/>
    </location>
</feature>
<dbReference type="Gene3D" id="1.20.1740.10">
    <property type="entry name" value="Amino acid/polyamine transporter I"/>
    <property type="match status" value="1"/>
</dbReference>
<evidence type="ECO:0000259" key="7">
    <source>
        <dbReference type="Pfam" id="PF03522"/>
    </source>
</evidence>
<gene>
    <name evidence="8" type="ORF">RM540_15315</name>
</gene>
<keyword evidence="4 5" id="KW-0472">Membrane</keyword>
<feature type="domain" description="Amino acid permease/ SLC12A" evidence="6">
    <location>
        <begin position="19"/>
        <end position="426"/>
    </location>
</feature>
<name>A0ABU3BUZ9_9BACT</name>
<reference evidence="8 9" key="1">
    <citation type="submission" date="2023-09" db="EMBL/GenBank/DDBJ databases">
        <authorList>
            <person name="Rey-Velasco X."/>
        </authorList>
    </citation>
    <scope>NUCLEOTIDE SEQUENCE [LARGE SCALE GENOMIC DNA]</scope>
    <source>
        <strain evidence="8 9">F394</strain>
    </source>
</reference>
<dbReference type="Pfam" id="PF03522">
    <property type="entry name" value="SLC12"/>
    <property type="match status" value="1"/>
</dbReference>
<feature type="transmembrane region" description="Helical" evidence="5">
    <location>
        <begin position="132"/>
        <end position="148"/>
    </location>
</feature>
<proteinExistence type="predicted"/>
<feature type="transmembrane region" description="Helical" evidence="5">
    <location>
        <begin position="375"/>
        <end position="393"/>
    </location>
</feature>
<evidence type="ECO:0000256" key="1">
    <source>
        <dbReference type="ARBA" id="ARBA00004141"/>
    </source>
</evidence>
<feature type="transmembrane region" description="Helical" evidence="5">
    <location>
        <begin position="399"/>
        <end position="415"/>
    </location>
</feature>
<comment type="subcellular location">
    <subcellularLocation>
        <location evidence="1">Membrane</location>
        <topology evidence="1">Multi-pass membrane protein</topology>
    </subcellularLocation>
</comment>
<sequence>MADRSAPPAAGRFGTFAGVFTPNVLTILGIILFLRTGWVVGQAGLIGALAIIVLANAISFLTGLSLSSIATSMNVKAGGNYFLISRSLGLEIGGAIGIPLYLSQAISVAFYIIGFVEAMAAVPFMGGLDPQLLATGVALLFVVVAYVGADFALKIQFGILAILVAAIVSFFAGGWGDISAPATAGAYTDGVTFWVVFAVFFPAVTGIEVGISLSGDLKEPSKSIPRGTILSIGVTFVVYVLAAIWFATHFTATELVENTGAMADISAVPILILAGVAASTLSSALGSVLAAPRTLQAVAGDRVVPRWMASQMGSPTEPRAAVLITGLVAVGVIWAGDLDVVAPVITMFFLNTYGMVNLVAAIEKAVGNPSFRPTFAVRAFVPALGALGCYGAMFLINAPATVAAIVVTYGIYFALRRRETVDTWGDVRSGVWTSLARFALLKLERRDAGGARNWRPNLMVFTGQPHNREHLVALADWLSLGRGVVTFSQLITGGVEDRGRPALREKAQDRIRDYIREHRMAAFAEAQIVSDFRAGAVAVAQAHGIGRLESNTVVLGWSRTADGRALQMRLLRDFADLAKSTLFLHVDAERGFGQRREVHVWWGGRGGNGDLMLLLAHLAVRHRDWDGAALRVLRMVGRPEAADGVRADTEALLEAVRVEAEVEVVVRTDPDRPFTDVLAEHSRSADLTVLGMPRPDDDGYGEGLNALVAAAGTTLLVHNGHPEEAALESE</sequence>
<organism evidence="8 9">
    <name type="scientific">Rubrivirga litoralis</name>
    <dbReference type="NCBI Taxonomy" id="3075598"/>
    <lineage>
        <taxon>Bacteria</taxon>
        <taxon>Pseudomonadati</taxon>
        <taxon>Rhodothermota</taxon>
        <taxon>Rhodothermia</taxon>
        <taxon>Rhodothermales</taxon>
        <taxon>Rubricoccaceae</taxon>
        <taxon>Rubrivirga</taxon>
    </lineage>
</organism>
<evidence type="ECO:0000256" key="3">
    <source>
        <dbReference type="ARBA" id="ARBA00022989"/>
    </source>
</evidence>